<accession>A0AA41G2N8</accession>
<dbReference type="EMBL" id="JAHQXE010000005">
    <property type="protein sequence ID" value="MBV0903186.1"/>
    <property type="molecule type" value="Genomic_DNA"/>
</dbReference>
<dbReference type="Proteomes" id="UP001166304">
    <property type="component" value="Unassembled WGS sequence"/>
</dbReference>
<name>A0AA41G2N8_9EURY</name>
<feature type="region of interest" description="Disordered" evidence="1">
    <location>
        <begin position="39"/>
        <end position="60"/>
    </location>
</feature>
<proteinExistence type="predicted"/>
<evidence type="ECO:0000313" key="3">
    <source>
        <dbReference type="Proteomes" id="UP001166304"/>
    </source>
</evidence>
<comment type="caution">
    <text evidence="2">The sequence shown here is derived from an EMBL/GenBank/DDBJ whole genome shotgun (WGS) entry which is preliminary data.</text>
</comment>
<gene>
    <name evidence="2" type="ORF">KTS37_15455</name>
</gene>
<reference evidence="2" key="1">
    <citation type="submission" date="2021-06" db="EMBL/GenBank/DDBJ databases">
        <title>New haloarchaea isolates fom saline soil.</title>
        <authorList>
            <person name="Duran-Viseras A."/>
            <person name="Sanchez-Porro C.S."/>
            <person name="Ventosa A."/>
        </authorList>
    </citation>
    <scope>NUCLEOTIDE SEQUENCE</scope>
    <source>
        <strain evidence="2">JCM 18369</strain>
    </source>
</reference>
<sequence length="89" mass="10127">MSDETTIPVSEALVEELDRRKGPETSYDDLLWDLLASADAERTADDDEPVRRGNDPDREQIRQMAEEMTHVDAADVDEIFETDDESREG</sequence>
<evidence type="ECO:0000313" key="2">
    <source>
        <dbReference type="EMBL" id="MBV0903186.1"/>
    </source>
</evidence>
<dbReference type="AlphaFoldDB" id="A0AA41G2N8"/>
<protein>
    <submittedName>
        <fullName evidence="2">Uncharacterized protein</fullName>
    </submittedName>
</protein>
<dbReference type="RefSeq" id="WP_162413932.1">
    <property type="nucleotide sequence ID" value="NZ_JAHQXE010000005.1"/>
</dbReference>
<keyword evidence="3" id="KW-1185">Reference proteome</keyword>
<organism evidence="2 3">
    <name type="scientific">Haloarcula salina</name>
    <dbReference type="NCBI Taxonomy" id="1429914"/>
    <lineage>
        <taxon>Archaea</taxon>
        <taxon>Methanobacteriati</taxon>
        <taxon>Methanobacteriota</taxon>
        <taxon>Stenosarchaea group</taxon>
        <taxon>Halobacteria</taxon>
        <taxon>Halobacteriales</taxon>
        <taxon>Haloarculaceae</taxon>
        <taxon>Haloarcula</taxon>
    </lineage>
</organism>
<evidence type="ECO:0000256" key="1">
    <source>
        <dbReference type="SAM" id="MobiDB-lite"/>
    </source>
</evidence>